<gene>
    <name evidence="3" type="ORF">PROFUN_05126</name>
</gene>
<name>A0A2P6NRR6_9EUKA</name>
<sequence length="643" mass="72284">MRWSQALLCGFFLLVSGQSLTVYNRAGQCSEQIVDFQTSNCWDNGIPDQNAVVMLNNMSSASVVNSDIIITQLILNNTHLDVLSSQFRSVSVLFYANSSLSIRNDSSLTLKNVTGDGSLVSEGQVLLVADVYGPPSFAVSDFQVTRLLFSDMQLWNMSWSVVINASRPITIQIIELNLNNRSHGNSYAGHHLLYSPSGFWSEAQVVLSSADPCNQLATYWQDEEDIYCTIEGTFNVSTFSPVMVDTFQSTVQRHFALQHANATWLSCYDRTYQRVYTKGNILYDQHESTFNSPSDFTADIWSKFDSCTDNNVKITVSFEVLGYGQVYQQIDRLDVLQVIPFVNLYSPYNDFTLKKNNIQAMSPMGDRITILTSNMKRAACGTIPDNLIINGIHHDLSVNGDIVLTMPHCSVNLLNYTLQYGFHGSEYKSIKLTPFVTPKVPDWNITVERSALYDNPSISVQLLSDVCDCDLRSNVYASMFPPGYEWFETQNAERGSGKTWQPMTFHEKTQWNETVIFSPLISCYGNDYYQNDLSLPDISFNVSFASDYSAPIHWPFTGIPSTSSSSSSVASTTSRDRFTLSRLTEIGSTAETAEEKWDDTMDWWAVALPVILLVAIVAGVVYVFYKSYLEKKEKKGWIPLGRK</sequence>
<feature type="signal peptide" evidence="2">
    <location>
        <begin position="1"/>
        <end position="19"/>
    </location>
</feature>
<keyword evidence="1" id="KW-1133">Transmembrane helix</keyword>
<dbReference type="AlphaFoldDB" id="A0A2P6NRR6"/>
<feature type="transmembrane region" description="Helical" evidence="1">
    <location>
        <begin position="603"/>
        <end position="625"/>
    </location>
</feature>
<dbReference type="EMBL" id="MDYQ01000028">
    <property type="protein sequence ID" value="PRP86647.1"/>
    <property type="molecule type" value="Genomic_DNA"/>
</dbReference>
<protein>
    <submittedName>
        <fullName evidence="3">Uncharacterized protein</fullName>
    </submittedName>
</protein>
<evidence type="ECO:0000256" key="2">
    <source>
        <dbReference type="SAM" id="SignalP"/>
    </source>
</evidence>
<evidence type="ECO:0000313" key="4">
    <source>
        <dbReference type="Proteomes" id="UP000241769"/>
    </source>
</evidence>
<keyword evidence="1" id="KW-0812">Transmembrane</keyword>
<dbReference type="InParanoid" id="A0A2P6NRR6"/>
<accession>A0A2P6NRR6</accession>
<feature type="chain" id="PRO_5015121173" evidence="2">
    <location>
        <begin position="20"/>
        <end position="643"/>
    </location>
</feature>
<dbReference type="Proteomes" id="UP000241769">
    <property type="component" value="Unassembled WGS sequence"/>
</dbReference>
<evidence type="ECO:0000313" key="3">
    <source>
        <dbReference type="EMBL" id="PRP86647.1"/>
    </source>
</evidence>
<reference evidence="3 4" key="1">
    <citation type="journal article" date="2018" name="Genome Biol. Evol.">
        <title>Multiple Roots of Fruiting Body Formation in Amoebozoa.</title>
        <authorList>
            <person name="Hillmann F."/>
            <person name="Forbes G."/>
            <person name="Novohradska S."/>
            <person name="Ferling I."/>
            <person name="Riege K."/>
            <person name="Groth M."/>
            <person name="Westermann M."/>
            <person name="Marz M."/>
            <person name="Spaller T."/>
            <person name="Winckler T."/>
            <person name="Schaap P."/>
            <person name="Glockner G."/>
        </authorList>
    </citation>
    <scope>NUCLEOTIDE SEQUENCE [LARGE SCALE GENOMIC DNA]</scope>
    <source>
        <strain evidence="3 4">Jena</strain>
    </source>
</reference>
<proteinExistence type="predicted"/>
<keyword evidence="1" id="KW-0472">Membrane</keyword>
<keyword evidence="2" id="KW-0732">Signal</keyword>
<organism evidence="3 4">
    <name type="scientific">Planoprotostelium fungivorum</name>
    <dbReference type="NCBI Taxonomy" id="1890364"/>
    <lineage>
        <taxon>Eukaryota</taxon>
        <taxon>Amoebozoa</taxon>
        <taxon>Evosea</taxon>
        <taxon>Variosea</taxon>
        <taxon>Cavosteliida</taxon>
        <taxon>Cavosteliaceae</taxon>
        <taxon>Planoprotostelium</taxon>
    </lineage>
</organism>
<keyword evidence="4" id="KW-1185">Reference proteome</keyword>
<evidence type="ECO:0000256" key="1">
    <source>
        <dbReference type="SAM" id="Phobius"/>
    </source>
</evidence>
<comment type="caution">
    <text evidence="3">The sequence shown here is derived from an EMBL/GenBank/DDBJ whole genome shotgun (WGS) entry which is preliminary data.</text>
</comment>